<organism evidence="1">
    <name type="scientific">viral metagenome</name>
    <dbReference type="NCBI Taxonomy" id="1070528"/>
    <lineage>
        <taxon>unclassified sequences</taxon>
        <taxon>metagenomes</taxon>
        <taxon>organismal metagenomes</taxon>
    </lineage>
</organism>
<accession>A0A6C0K7V2</accession>
<dbReference type="Gene3D" id="1.10.3210.10">
    <property type="entry name" value="Hypothetical protein af1432"/>
    <property type="match status" value="1"/>
</dbReference>
<dbReference type="SUPFAM" id="SSF109604">
    <property type="entry name" value="HD-domain/PDEase-like"/>
    <property type="match status" value="1"/>
</dbReference>
<evidence type="ECO:0008006" key="2">
    <source>
        <dbReference type="Google" id="ProtNLM"/>
    </source>
</evidence>
<evidence type="ECO:0000313" key="1">
    <source>
        <dbReference type="EMBL" id="QHU12348.1"/>
    </source>
</evidence>
<proteinExistence type="predicted"/>
<protein>
    <recommendedName>
        <fullName evidence="2">HD domain-containing protein</fullName>
    </recommendedName>
</protein>
<dbReference type="EMBL" id="MN740799">
    <property type="protein sequence ID" value="QHU12348.1"/>
    <property type="molecule type" value="Genomic_DNA"/>
</dbReference>
<dbReference type="AlphaFoldDB" id="A0A6C0K7V2"/>
<name>A0A6C0K7V2_9ZZZZ</name>
<reference evidence="1" key="1">
    <citation type="journal article" date="2020" name="Nature">
        <title>Giant virus diversity and host interactions through global metagenomics.</title>
        <authorList>
            <person name="Schulz F."/>
            <person name="Roux S."/>
            <person name="Paez-Espino D."/>
            <person name="Jungbluth S."/>
            <person name="Walsh D.A."/>
            <person name="Denef V.J."/>
            <person name="McMahon K.D."/>
            <person name="Konstantinidis K.T."/>
            <person name="Eloe-Fadrosh E.A."/>
            <person name="Kyrpides N.C."/>
            <person name="Woyke T."/>
        </authorList>
    </citation>
    <scope>NUCLEOTIDE SEQUENCE</scope>
    <source>
        <strain evidence="1">GVMAG-S-1101171-110</strain>
    </source>
</reference>
<sequence length="201" mass="23409">MCDIFNIDESHGLRHSEATMRYADILADTVAGITEEQRHMALMAACVHDLCDSKYTDVVEASKLIKWWLVSEQWWKEDTADILIDIITTMSYSKLTKAIDSNKHPVFPDHGNWQISYEIARNADLLESYTVARCVLYNKRMYPEKTEDEHWQRAKELFNSRVFNYVKDGWITLPGALALVPELEANAKRCLEERCMDWNMP</sequence>